<dbReference type="InterPro" id="IPR016059">
    <property type="entry name" value="DNA_ligase_ATP-dep_CS"/>
</dbReference>
<feature type="domain" description="ATP-dependent DNA ligase family profile" evidence="17">
    <location>
        <begin position="290"/>
        <end position="415"/>
    </location>
</feature>
<gene>
    <name evidence="14 18" type="primary">lig</name>
    <name evidence="18" type="ORF">NSJP_3320</name>
</gene>
<dbReference type="SUPFAM" id="SSF50249">
    <property type="entry name" value="Nucleic acid-binding proteins"/>
    <property type="match status" value="1"/>
</dbReference>
<dbReference type="PROSITE" id="PS00697">
    <property type="entry name" value="DNA_LIGASE_A1"/>
    <property type="match status" value="1"/>
</dbReference>
<feature type="binding site" evidence="14">
    <location>
        <position position="233"/>
    </location>
    <ligand>
        <name>ATP</name>
        <dbReference type="ChEBI" id="CHEBI:30616"/>
    </ligand>
</feature>
<dbReference type="GO" id="GO:0051301">
    <property type="term" value="P:cell division"/>
    <property type="evidence" value="ECO:0007669"/>
    <property type="project" value="UniProtKB-KW"/>
</dbReference>
<dbReference type="EMBL" id="LT828648">
    <property type="protein sequence ID" value="SLM49487.1"/>
    <property type="molecule type" value="Genomic_DNA"/>
</dbReference>
<evidence type="ECO:0000313" key="19">
    <source>
        <dbReference type="Proteomes" id="UP000192042"/>
    </source>
</evidence>
<dbReference type="AlphaFoldDB" id="A0A1W1I8Z2"/>
<dbReference type="RefSeq" id="WP_080887698.1">
    <property type="nucleotide sequence ID" value="NZ_LT828648.1"/>
</dbReference>
<evidence type="ECO:0000259" key="17">
    <source>
        <dbReference type="PROSITE" id="PS50160"/>
    </source>
</evidence>
<dbReference type="CDD" id="cd07972">
    <property type="entry name" value="OBF_DNA_ligase_Arch_LigB"/>
    <property type="match status" value="1"/>
</dbReference>
<dbReference type="Pfam" id="PF01068">
    <property type="entry name" value="DNA_ligase_A_M"/>
    <property type="match status" value="1"/>
</dbReference>
<feature type="binding site" evidence="14">
    <location>
        <position position="302"/>
    </location>
    <ligand>
        <name>ATP</name>
        <dbReference type="ChEBI" id="CHEBI:30616"/>
    </ligand>
</feature>
<dbReference type="Pfam" id="PF04679">
    <property type="entry name" value="DNA_ligase_A_C"/>
    <property type="match status" value="1"/>
</dbReference>
<dbReference type="InterPro" id="IPR012309">
    <property type="entry name" value="DNA_ligase_ATP-dep_C"/>
</dbReference>
<dbReference type="STRING" id="1325564.NSJP_3320"/>
<evidence type="ECO:0000256" key="15">
    <source>
        <dbReference type="RuleBase" id="RU000617"/>
    </source>
</evidence>
<dbReference type="Gene3D" id="1.10.3260.10">
    <property type="entry name" value="DNA ligase, ATP-dependent, N-terminal domain"/>
    <property type="match status" value="1"/>
</dbReference>
<evidence type="ECO:0000256" key="6">
    <source>
        <dbReference type="ARBA" id="ARBA00022763"/>
    </source>
</evidence>
<keyword evidence="1 14" id="KW-0436">Ligase</keyword>
<feature type="binding site" evidence="14">
    <location>
        <position position="375"/>
    </location>
    <ligand>
        <name>ATP</name>
        <dbReference type="ChEBI" id="CHEBI:30616"/>
    </ligand>
</feature>
<evidence type="ECO:0000256" key="10">
    <source>
        <dbReference type="ARBA" id="ARBA00023204"/>
    </source>
</evidence>
<keyword evidence="10 14" id="KW-0234">DNA repair</keyword>
<evidence type="ECO:0000313" key="18">
    <source>
        <dbReference type="EMBL" id="SLM49487.1"/>
    </source>
</evidence>
<keyword evidence="8 14" id="KW-0460">Magnesium</keyword>
<dbReference type="GO" id="GO:0006310">
    <property type="term" value="P:DNA recombination"/>
    <property type="evidence" value="ECO:0007669"/>
    <property type="project" value="UniProtKB-UniRule"/>
</dbReference>
<evidence type="ECO:0000256" key="3">
    <source>
        <dbReference type="ARBA" id="ARBA00022705"/>
    </source>
</evidence>
<name>A0A1W1I8Z2_9BACT</name>
<dbReference type="GO" id="GO:0046872">
    <property type="term" value="F:metal ion binding"/>
    <property type="evidence" value="ECO:0007669"/>
    <property type="project" value="UniProtKB-KW"/>
</dbReference>
<keyword evidence="7 14" id="KW-0067">ATP-binding</keyword>
<dbReference type="GO" id="GO:0003910">
    <property type="term" value="F:DNA ligase (ATP) activity"/>
    <property type="evidence" value="ECO:0007669"/>
    <property type="project" value="UniProtKB-UniRule"/>
</dbReference>
<dbReference type="Gene3D" id="2.40.50.140">
    <property type="entry name" value="Nucleic acid-binding proteins"/>
    <property type="match status" value="1"/>
</dbReference>
<evidence type="ECO:0000256" key="13">
    <source>
        <dbReference type="ARBA" id="ARBA00054532"/>
    </source>
</evidence>
<feature type="binding site" evidence="14">
    <location>
        <position position="218"/>
    </location>
    <ligand>
        <name>ATP</name>
        <dbReference type="ChEBI" id="CHEBI:30616"/>
    </ligand>
</feature>
<dbReference type="CDD" id="cd07901">
    <property type="entry name" value="Adenylation_DNA_ligase_Arch_LigB"/>
    <property type="match status" value="1"/>
</dbReference>
<dbReference type="SUPFAM" id="SSF117018">
    <property type="entry name" value="ATP-dependent DNA ligase DNA-binding domain"/>
    <property type="match status" value="1"/>
</dbReference>
<comment type="cofactor">
    <cofactor evidence="14">
        <name>Mg(2+)</name>
        <dbReference type="ChEBI" id="CHEBI:18420"/>
    </cofactor>
</comment>
<keyword evidence="4 14" id="KW-0479">Metal-binding</keyword>
<evidence type="ECO:0000256" key="7">
    <source>
        <dbReference type="ARBA" id="ARBA00022840"/>
    </source>
</evidence>
<dbReference type="InterPro" id="IPR012308">
    <property type="entry name" value="DNA_ligase_ATP-dep_N"/>
</dbReference>
<protein>
    <recommendedName>
        <fullName evidence="14">Probable DNA ligase</fullName>
        <ecNumber evidence="14">6.5.1.1</ecNumber>
    </recommendedName>
    <alternativeName>
        <fullName evidence="14">Polydeoxyribonucleotide synthase [ATP]</fullName>
    </alternativeName>
</protein>
<dbReference type="NCBIfam" id="TIGR00574">
    <property type="entry name" value="dnl1"/>
    <property type="match status" value="1"/>
</dbReference>
<dbReference type="GO" id="GO:0006281">
    <property type="term" value="P:DNA repair"/>
    <property type="evidence" value="ECO:0007669"/>
    <property type="project" value="UniProtKB-UniRule"/>
</dbReference>
<dbReference type="FunFam" id="2.40.50.140:FF:000163">
    <property type="entry name" value="Probable DNA ligase"/>
    <property type="match status" value="1"/>
</dbReference>
<proteinExistence type="inferred from homology"/>
<feature type="active site" description="N6-AMP-lysine intermediate" evidence="14">
    <location>
        <position position="213"/>
    </location>
</feature>
<evidence type="ECO:0000256" key="16">
    <source>
        <dbReference type="RuleBase" id="RU004196"/>
    </source>
</evidence>
<dbReference type="InterPro" id="IPR012310">
    <property type="entry name" value="DNA_ligase_ATP-dep_cent"/>
</dbReference>
<dbReference type="GO" id="GO:0071897">
    <property type="term" value="P:DNA biosynthetic process"/>
    <property type="evidence" value="ECO:0007669"/>
    <property type="project" value="InterPro"/>
</dbReference>
<evidence type="ECO:0000256" key="11">
    <source>
        <dbReference type="ARBA" id="ARBA00023306"/>
    </source>
</evidence>
<comment type="function">
    <text evidence="13 14">DNA ligase that seals nicks in double-stranded DNA during DNA replication, DNA recombination and DNA repair.</text>
</comment>
<keyword evidence="9 14" id="KW-0233">DNA recombination</keyword>
<sequence>MEFGELVALVAAVRATPKKTEKVTRLATGLRQVQGRELVILASYLAGTIPQGRIGVGWKLIEAAMPQEDRPPDMPLGLTDVDRTMNLLASDQGSGSFERRRTELRRLFERAVPEERRFLGELLIGEIRQGALEGLLLDAIAKAADVSAPAVRGAMMFSGDIGEVARLALEEGTAGLARIEFQLLNPIAPMLANAAADPAEALERLGEASFEYKLDGARIQVHKQHETIRIFTRQLQDVTNRLPELIQWTAALPVREFVLEGEAIALRQDGRPLPFQVTMRRFGRVNDIEAARRDIPLSCFFFDCLYVEGRGSLLAKSYRERMEALDATVPPTSLIPRLVTGDRGAAEEFLRQALDAGHEGVMAKSQTAPYVAGQRGFHWLKIKEAKTLDLVVLAAEWGNGRRTGFLSNLHLGARDPETGRFIMLGKTFKGMTDALLRWQTEQFLALEERRDGMTVYVKPARVVEIAFSDIQESPRYPGGLALRFARVKRYRPDKTPQEADTLHTVKDLFHKSRQ</sequence>
<dbReference type="InterPro" id="IPR000977">
    <property type="entry name" value="DNA_ligase_ATP-dep"/>
</dbReference>
<dbReference type="InterPro" id="IPR022865">
    <property type="entry name" value="DNA_ligae_ATP-dep_bac/arc"/>
</dbReference>
<dbReference type="InterPro" id="IPR036599">
    <property type="entry name" value="DNA_ligase_N_sf"/>
</dbReference>
<dbReference type="Pfam" id="PF04675">
    <property type="entry name" value="DNA_ligase_A_N"/>
    <property type="match status" value="1"/>
</dbReference>
<evidence type="ECO:0000256" key="12">
    <source>
        <dbReference type="ARBA" id="ARBA00034003"/>
    </source>
</evidence>
<comment type="catalytic activity">
    <reaction evidence="12 14 15">
        <text>ATP + (deoxyribonucleotide)n-3'-hydroxyl + 5'-phospho-(deoxyribonucleotide)m = (deoxyribonucleotide)n+m + AMP + diphosphate.</text>
        <dbReference type="EC" id="6.5.1.1"/>
    </reaction>
</comment>
<feature type="binding site" evidence="14">
    <location>
        <position position="262"/>
    </location>
    <ligand>
        <name>ATP</name>
        <dbReference type="ChEBI" id="CHEBI:30616"/>
    </ligand>
</feature>
<evidence type="ECO:0000256" key="2">
    <source>
        <dbReference type="ARBA" id="ARBA00022618"/>
    </source>
</evidence>
<keyword evidence="19" id="KW-1185">Reference proteome</keyword>
<dbReference type="Gene3D" id="3.30.470.30">
    <property type="entry name" value="DNA ligase/mRNA capping enzyme"/>
    <property type="match status" value="1"/>
</dbReference>
<dbReference type="GO" id="GO:0005524">
    <property type="term" value="F:ATP binding"/>
    <property type="evidence" value="ECO:0007669"/>
    <property type="project" value="UniProtKB-UniRule"/>
</dbReference>
<feature type="binding site" evidence="14">
    <location>
        <position position="381"/>
    </location>
    <ligand>
        <name>ATP</name>
        <dbReference type="ChEBI" id="CHEBI:30616"/>
    </ligand>
</feature>
<reference evidence="18 19" key="1">
    <citation type="submission" date="2017-03" db="EMBL/GenBank/DDBJ databases">
        <authorList>
            <person name="Afonso C.L."/>
            <person name="Miller P.J."/>
            <person name="Scott M.A."/>
            <person name="Spackman E."/>
            <person name="Goraichik I."/>
            <person name="Dimitrov K.M."/>
            <person name="Suarez D.L."/>
            <person name="Swayne D.E."/>
        </authorList>
    </citation>
    <scope>NUCLEOTIDE SEQUENCE [LARGE SCALE GENOMIC DNA]</scope>
    <source>
        <strain evidence="18">Genome sequencing of Nitrospira japonica strain NJ11</strain>
    </source>
</reference>
<dbReference type="GO" id="GO:0003677">
    <property type="term" value="F:DNA binding"/>
    <property type="evidence" value="ECO:0007669"/>
    <property type="project" value="InterPro"/>
</dbReference>
<dbReference type="InterPro" id="IPR050191">
    <property type="entry name" value="ATP-dep_DNA_ligase"/>
</dbReference>
<dbReference type="InterPro" id="IPR012340">
    <property type="entry name" value="NA-bd_OB-fold"/>
</dbReference>
<evidence type="ECO:0000256" key="1">
    <source>
        <dbReference type="ARBA" id="ARBA00022598"/>
    </source>
</evidence>
<keyword evidence="2 14" id="KW-0132">Cell division</keyword>
<dbReference type="Proteomes" id="UP000192042">
    <property type="component" value="Chromosome I"/>
</dbReference>
<dbReference type="HAMAP" id="MF_00407">
    <property type="entry name" value="DNA_ligase"/>
    <property type="match status" value="1"/>
</dbReference>
<keyword evidence="11 14" id="KW-0131">Cell cycle</keyword>
<dbReference type="PANTHER" id="PTHR45674:SF13">
    <property type="entry name" value="DNA LIGASE-RELATED"/>
    <property type="match status" value="1"/>
</dbReference>
<dbReference type="KEGG" id="nja:NSJP_3320"/>
<dbReference type="OrthoDB" id="9767858at2"/>
<evidence type="ECO:0000256" key="4">
    <source>
        <dbReference type="ARBA" id="ARBA00022723"/>
    </source>
</evidence>
<keyword evidence="6 14" id="KW-0227">DNA damage</keyword>
<organism evidence="18 19">
    <name type="scientific">Nitrospira japonica</name>
    <dbReference type="NCBI Taxonomy" id="1325564"/>
    <lineage>
        <taxon>Bacteria</taxon>
        <taxon>Pseudomonadati</taxon>
        <taxon>Nitrospirota</taxon>
        <taxon>Nitrospiria</taxon>
        <taxon>Nitrospirales</taxon>
        <taxon>Nitrospiraceae</taxon>
        <taxon>Nitrospira</taxon>
    </lineage>
</organism>
<evidence type="ECO:0000256" key="9">
    <source>
        <dbReference type="ARBA" id="ARBA00023172"/>
    </source>
</evidence>
<dbReference type="EC" id="6.5.1.1" evidence="14"/>
<feature type="binding site" evidence="14">
    <location>
        <position position="211"/>
    </location>
    <ligand>
        <name>ATP</name>
        <dbReference type="ChEBI" id="CHEBI:30616"/>
    </ligand>
</feature>
<accession>A0A1W1I8Z2</accession>
<evidence type="ECO:0000256" key="8">
    <source>
        <dbReference type="ARBA" id="ARBA00022842"/>
    </source>
</evidence>
<dbReference type="PANTHER" id="PTHR45674">
    <property type="entry name" value="DNA LIGASE 1/3 FAMILY MEMBER"/>
    <property type="match status" value="1"/>
</dbReference>
<dbReference type="NCBIfam" id="NF002868">
    <property type="entry name" value="PRK03180.1"/>
    <property type="match status" value="1"/>
</dbReference>
<dbReference type="SUPFAM" id="SSF56091">
    <property type="entry name" value="DNA ligase/mRNA capping enzyme, catalytic domain"/>
    <property type="match status" value="1"/>
</dbReference>
<evidence type="ECO:0000256" key="14">
    <source>
        <dbReference type="HAMAP-Rule" id="MF_00407"/>
    </source>
</evidence>
<comment type="similarity">
    <text evidence="14 16">Belongs to the ATP-dependent DNA ligase family.</text>
</comment>
<dbReference type="PROSITE" id="PS50160">
    <property type="entry name" value="DNA_LIGASE_A3"/>
    <property type="match status" value="1"/>
</dbReference>
<keyword evidence="5 14" id="KW-0547">Nucleotide-binding</keyword>
<dbReference type="GO" id="GO:0006260">
    <property type="term" value="P:DNA replication"/>
    <property type="evidence" value="ECO:0007669"/>
    <property type="project" value="UniProtKB-UniRule"/>
</dbReference>
<evidence type="ECO:0000256" key="5">
    <source>
        <dbReference type="ARBA" id="ARBA00022741"/>
    </source>
</evidence>
<keyword evidence="3 14" id="KW-0235">DNA replication</keyword>